<accession>A0A8D7ATF2</accession>
<dbReference type="Gene3D" id="1.20.1280.50">
    <property type="match status" value="1"/>
</dbReference>
<dbReference type="InterPro" id="IPR050796">
    <property type="entry name" value="SCF_F-box_component"/>
</dbReference>
<proteinExistence type="predicted"/>
<dbReference type="EMBL" id="HG996476">
    <property type="protein sequence ID" value="CAG1853988.1"/>
    <property type="molecule type" value="Genomic_DNA"/>
</dbReference>
<evidence type="ECO:0000313" key="2">
    <source>
        <dbReference type="EMBL" id="CAG1853988.1"/>
    </source>
</evidence>
<dbReference type="NCBIfam" id="TIGR01640">
    <property type="entry name" value="F_box_assoc_1"/>
    <property type="match status" value="1"/>
</dbReference>
<dbReference type="InterPro" id="IPR001810">
    <property type="entry name" value="F-box_dom"/>
</dbReference>
<name>A0A8D7ATF2_MUSAM</name>
<dbReference type="SUPFAM" id="SSF81383">
    <property type="entry name" value="F-box domain"/>
    <property type="match status" value="1"/>
</dbReference>
<dbReference type="PANTHER" id="PTHR31672">
    <property type="entry name" value="BNACNNG10540D PROTEIN"/>
    <property type="match status" value="1"/>
</dbReference>
<dbReference type="InterPro" id="IPR036047">
    <property type="entry name" value="F-box-like_dom_sf"/>
</dbReference>
<dbReference type="InterPro" id="IPR017451">
    <property type="entry name" value="F-box-assoc_interact_dom"/>
</dbReference>
<protein>
    <submittedName>
        <fullName evidence="2">(wild Malaysian banana) hypothetical protein</fullName>
    </submittedName>
</protein>
<reference evidence="2" key="1">
    <citation type="submission" date="2021-03" db="EMBL/GenBank/DDBJ databases">
        <authorList>
            <consortium name="Genoscope - CEA"/>
            <person name="William W."/>
        </authorList>
    </citation>
    <scope>NUCLEOTIDE SEQUENCE</scope>
    <source>
        <strain evidence="2">Doubled-haploid Pahang</strain>
    </source>
</reference>
<dbReference type="InterPro" id="IPR013187">
    <property type="entry name" value="F-box-assoc_dom_typ3"/>
</dbReference>
<evidence type="ECO:0000259" key="1">
    <source>
        <dbReference type="SMART" id="SM00256"/>
    </source>
</evidence>
<dbReference type="Pfam" id="PF00646">
    <property type="entry name" value="F-box"/>
    <property type="match status" value="1"/>
</dbReference>
<dbReference type="PANTHER" id="PTHR31672:SF13">
    <property type="entry name" value="F-BOX PROTEIN CPR30-LIKE"/>
    <property type="match status" value="1"/>
</dbReference>
<dbReference type="SMART" id="SM00256">
    <property type="entry name" value="FBOX"/>
    <property type="match status" value="1"/>
</dbReference>
<gene>
    <name evidence="2" type="ORF">GSMUA_322140.1</name>
</gene>
<dbReference type="OrthoDB" id="757939at2759"/>
<dbReference type="Pfam" id="PF08268">
    <property type="entry name" value="FBA_3"/>
    <property type="match status" value="1"/>
</dbReference>
<dbReference type="AlphaFoldDB" id="A0A8D7ATF2"/>
<organism evidence="2">
    <name type="scientific">Musa acuminata subsp. malaccensis</name>
    <name type="common">Wild banana</name>
    <name type="synonym">Musa malaccensis</name>
    <dbReference type="NCBI Taxonomy" id="214687"/>
    <lineage>
        <taxon>Eukaryota</taxon>
        <taxon>Viridiplantae</taxon>
        <taxon>Streptophyta</taxon>
        <taxon>Embryophyta</taxon>
        <taxon>Tracheophyta</taxon>
        <taxon>Spermatophyta</taxon>
        <taxon>Magnoliopsida</taxon>
        <taxon>Liliopsida</taxon>
        <taxon>Zingiberales</taxon>
        <taxon>Musaceae</taxon>
        <taxon>Musa</taxon>
    </lineage>
</organism>
<feature type="domain" description="F-box" evidence="1">
    <location>
        <begin position="31"/>
        <end position="71"/>
    </location>
</feature>
<sequence>MTLMSRFVKQSNVSMVYESSEDKIQAKMATFPRDILFCILSRLPLKSVLRFCCVSKLWLDVIKSPEFGYLHSKKSAGDPTLLILSHRLLKENIISISPISLRGHHLHISDNSISNLVGSCSLNLVGACNGFLCFASFDHERILVCNPITIEFVILPKPGTTLPPEPLTIVYGFGFDSTSETYKVVRVSYSEGSLHGDANLKVSVEVYNLGATGSWRAVRDFQQPPYGLPVFANGHLHWLVHPHFSGADRIISFDIGKEESVMTPHPNFGLRFSISELGGCLSVVDLRKRTLIEVWVLKDQFNNYWQQEYILPVGVPYGLDMGLPRLISISEKNGVLLIWLQDAIFSYEQRTLSRKKLLISGLPSWLDWEICCGFRPSLAPLRGNLERLKENMDVAYFTSDMEIYSQPIISSQIVEYKAIGRCDGLVSCFVKNGMLVP</sequence>